<proteinExistence type="predicted"/>
<evidence type="ECO:0000313" key="2">
    <source>
        <dbReference type="Proteomes" id="UP000030710"/>
    </source>
</evidence>
<sequence>MQLYLTLEEQFKTEQLETYINELGVEDYYAELTGV</sequence>
<protein>
    <submittedName>
        <fullName evidence="1">Uncharacterized protein</fullName>
    </submittedName>
</protein>
<dbReference type="Proteomes" id="UP000030710">
    <property type="component" value="Unassembled WGS sequence"/>
</dbReference>
<accession>U1PTN1</accession>
<evidence type="ECO:0000313" key="1">
    <source>
        <dbReference type="EMBL" id="ERG95741.1"/>
    </source>
</evidence>
<dbReference type="HOGENOM" id="CLU_3362545_0_0_2"/>
<dbReference type="EMBL" id="KE356561">
    <property type="protein sequence ID" value="ERG95741.1"/>
    <property type="molecule type" value="Genomic_DNA"/>
</dbReference>
<gene>
    <name evidence="1" type="ORF">J07HQW2_02201</name>
</gene>
<name>U1PTN1_9EURY</name>
<reference evidence="1 2" key="1">
    <citation type="journal article" date="2013" name="PLoS ONE">
        <title>Assembly-driven community genomics of a hypersaline microbial ecosystem.</title>
        <authorList>
            <person name="Podell S."/>
            <person name="Ugalde J.A."/>
            <person name="Narasingarao P."/>
            <person name="Banfield J.F."/>
            <person name="Heidelberg K.B."/>
            <person name="Allen E.E."/>
        </authorList>
    </citation>
    <scope>NUCLEOTIDE SEQUENCE [LARGE SCALE GENOMIC DNA]</scope>
    <source>
        <strain evidence="2">J07HQW2</strain>
    </source>
</reference>
<dbReference type="AlphaFoldDB" id="U1PTN1"/>
<organism evidence="1 2">
    <name type="scientific">Haloquadratum walsbyi J07HQW2</name>
    <dbReference type="NCBI Taxonomy" id="1238425"/>
    <lineage>
        <taxon>Archaea</taxon>
        <taxon>Methanobacteriati</taxon>
        <taxon>Methanobacteriota</taxon>
        <taxon>Stenosarchaea group</taxon>
        <taxon>Halobacteria</taxon>
        <taxon>Halobacteriales</taxon>
        <taxon>Haloferacaceae</taxon>
        <taxon>Haloquadratum</taxon>
    </lineage>
</organism>